<dbReference type="OrthoDB" id="9896966at2"/>
<gene>
    <name evidence="2" type="ORF">FLP23_06925</name>
</gene>
<organism evidence="2 3">
    <name type="scientific">Protaetiibacter larvae</name>
    <dbReference type="NCBI Taxonomy" id="2592654"/>
    <lineage>
        <taxon>Bacteria</taxon>
        <taxon>Bacillati</taxon>
        <taxon>Actinomycetota</taxon>
        <taxon>Actinomycetes</taxon>
        <taxon>Micrococcales</taxon>
        <taxon>Microbacteriaceae</taxon>
        <taxon>Protaetiibacter</taxon>
    </lineage>
</organism>
<evidence type="ECO:0000313" key="3">
    <source>
        <dbReference type="Proteomes" id="UP000322159"/>
    </source>
</evidence>
<feature type="coiled-coil region" evidence="1">
    <location>
        <begin position="17"/>
        <end position="44"/>
    </location>
</feature>
<keyword evidence="3" id="KW-1185">Reference proteome</keyword>
<dbReference type="AlphaFoldDB" id="A0A5C1Y8Q7"/>
<dbReference type="EMBL" id="CP043504">
    <property type="protein sequence ID" value="QEO09758.1"/>
    <property type="molecule type" value="Genomic_DNA"/>
</dbReference>
<sequence length="64" mass="7647">MTITLDDDSARIAELRLVAARSEFRDAREVHERAREQLFEADREYRRVVDAVRPPLQHHPERLH</sequence>
<dbReference type="RefSeq" id="WP_149325177.1">
    <property type="nucleotide sequence ID" value="NZ_CP043504.1"/>
</dbReference>
<protein>
    <submittedName>
        <fullName evidence="2">Uncharacterized protein</fullName>
    </submittedName>
</protein>
<reference evidence="2 3" key="1">
    <citation type="submission" date="2019-09" db="EMBL/GenBank/DDBJ databases">
        <title>Genome sequencing of strain KACC 19322.</title>
        <authorList>
            <person name="Heo J."/>
            <person name="Kim S.-J."/>
            <person name="Kim J.-S."/>
            <person name="Hong S.-B."/>
            <person name="Kwon S.-W."/>
        </authorList>
    </citation>
    <scope>NUCLEOTIDE SEQUENCE [LARGE SCALE GENOMIC DNA]</scope>
    <source>
        <strain evidence="2 3">KACC 19322</strain>
    </source>
</reference>
<evidence type="ECO:0000256" key="1">
    <source>
        <dbReference type="SAM" id="Coils"/>
    </source>
</evidence>
<evidence type="ECO:0000313" key="2">
    <source>
        <dbReference type="EMBL" id="QEO09758.1"/>
    </source>
</evidence>
<dbReference type="KEGG" id="lyk:FLP23_06925"/>
<dbReference type="Proteomes" id="UP000322159">
    <property type="component" value="Chromosome"/>
</dbReference>
<accession>A0A5C1Y8Q7</accession>
<proteinExistence type="predicted"/>
<keyword evidence="1" id="KW-0175">Coiled coil</keyword>
<name>A0A5C1Y8Q7_9MICO</name>